<name>A0A7I9WYK8_9MYCO</name>
<dbReference type="GO" id="GO:0003824">
    <property type="term" value="F:catalytic activity"/>
    <property type="evidence" value="ECO:0007669"/>
    <property type="project" value="UniProtKB-ARBA"/>
</dbReference>
<dbReference type="SUPFAM" id="SSF53474">
    <property type="entry name" value="alpha/beta-Hydrolases"/>
    <property type="match status" value="1"/>
</dbReference>
<comment type="caution">
    <text evidence="2">The sequence shown here is derived from an EMBL/GenBank/DDBJ whole genome shotgun (WGS) entry which is preliminary data.</text>
</comment>
<dbReference type="InterPro" id="IPR000073">
    <property type="entry name" value="AB_hydrolase_1"/>
</dbReference>
<dbReference type="AlphaFoldDB" id="A0A7I9WYK8"/>
<gene>
    <name evidence="2" type="ORF">MMUR_64520</name>
</gene>
<evidence type="ECO:0000313" key="3">
    <source>
        <dbReference type="Proteomes" id="UP000465241"/>
    </source>
</evidence>
<feature type="domain" description="AB hydrolase-1" evidence="1">
    <location>
        <begin position="34"/>
        <end position="260"/>
    </location>
</feature>
<dbReference type="Pfam" id="PF12697">
    <property type="entry name" value="Abhydrolase_6"/>
    <property type="match status" value="1"/>
</dbReference>
<accession>A0A7I9WYK8</accession>
<dbReference type="Gene3D" id="3.40.50.1820">
    <property type="entry name" value="alpha/beta hydrolase"/>
    <property type="match status" value="1"/>
</dbReference>
<reference evidence="2 3" key="1">
    <citation type="journal article" date="2019" name="Emerg. Microbes Infect.">
        <title>Comprehensive subspecies identification of 175 nontuberculous mycobacteria species based on 7547 genomic profiles.</title>
        <authorList>
            <person name="Matsumoto Y."/>
            <person name="Kinjo T."/>
            <person name="Motooka D."/>
            <person name="Nabeya D."/>
            <person name="Jung N."/>
            <person name="Uechi K."/>
            <person name="Horii T."/>
            <person name="Iida T."/>
            <person name="Fujita J."/>
            <person name="Nakamura S."/>
        </authorList>
    </citation>
    <scope>NUCLEOTIDE SEQUENCE [LARGE SCALE GENOMIC DNA]</scope>
    <source>
        <strain evidence="2 3">JCM 13392</strain>
    </source>
</reference>
<evidence type="ECO:0000313" key="2">
    <source>
        <dbReference type="EMBL" id="GFG62316.1"/>
    </source>
</evidence>
<evidence type="ECO:0000259" key="1">
    <source>
        <dbReference type="Pfam" id="PF12697"/>
    </source>
</evidence>
<dbReference type="PANTHER" id="PTHR43194:SF2">
    <property type="entry name" value="PEROXISOMAL MEMBRANE PROTEIN LPX1"/>
    <property type="match status" value="1"/>
</dbReference>
<dbReference type="EMBL" id="BLKT01000003">
    <property type="protein sequence ID" value="GFG62316.1"/>
    <property type="molecule type" value="Genomic_DNA"/>
</dbReference>
<dbReference type="PANTHER" id="PTHR43194">
    <property type="entry name" value="HYDROLASE ALPHA/BETA FOLD FAMILY"/>
    <property type="match status" value="1"/>
</dbReference>
<protein>
    <submittedName>
        <fullName evidence="2">Carboxylesterase</fullName>
    </submittedName>
</protein>
<dbReference type="InterPro" id="IPR050228">
    <property type="entry name" value="Carboxylesterase_BioH"/>
</dbReference>
<dbReference type="Proteomes" id="UP000465241">
    <property type="component" value="Unassembled WGS sequence"/>
</dbReference>
<keyword evidence="3" id="KW-1185">Reference proteome</keyword>
<proteinExistence type="predicted"/>
<dbReference type="InterPro" id="IPR029058">
    <property type="entry name" value="AB_hydrolase_fold"/>
</dbReference>
<dbReference type="RefSeq" id="WP_193491674.1">
    <property type="nucleotide sequence ID" value="NZ_BAAAMC010000033.1"/>
</dbReference>
<organism evidence="2 3">
    <name type="scientific">Mycolicibacterium murale</name>
    <dbReference type="NCBI Taxonomy" id="182220"/>
    <lineage>
        <taxon>Bacteria</taxon>
        <taxon>Bacillati</taxon>
        <taxon>Actinomycetota</taxon>
        <taxon>Actinomycetes</taxon>
        <taxon>Mycobacteriales</taxon>
        <taxon>Mycobacteriaceae</taxon>
        <taxon>Mycolicibacterium</taxon>
    </lineage>
</organism>
<sequence length="295" mass="32765">MTDFEPITGRYLTVDVLGERNRIYVETSGSGTPVLCLHTAGADSRQYRHLQNDPDVLRDFQIIAFDLPWHGKSLPPDQWWRRDYLLTSELYHATVGAVLDALELVQPIVIGCSMAGSFVLELALAQPDRIGGVIGFSGAAKVEGRFDDWSLLPDINSNQSVPAWTYGLMAPQSPEAARREVWWIYAQGGPGIYRGDTYYYSREVDLRGKEHDIDTTRCAVYLFTGEYDYACSAEETAATLAAIPGARGQTMPDIGHFPISENYPLCKNYLLPAMSEIAARLHHDTTTTPTEGDIP</sequence>